<name>A0ABP7KXK0_9MICO</name>
<accession>A0ABP7KXK0</accession>
<keyword evidence="1" id="KW-0812">Transmembrane</keyword>
<organism evidence="2 3">
    <name type="scientific">Leifsonia kafniensis</name>
    <dbReference type="NCBI Taxonomy" id="475957"/>
    <lineage>
        <taxon>Bacteria</taxon>
        <taxon>Bacillati</taxon>
        <taxon>Actinomycetota</taxon>
        <taxon>Actinomycetes</taxon>
        <taxon>Micrococcales</taxon>
        <taxon>Microbacteriaceae</taxon>
        <taxon>Leifsonia</taxon>
    </lineage>
</organism>
<evidence type="ECO:0000256" key="1">
    <source>
        <dbReference type="SAM" id="Phobius"/>
    </source>
</evidence>
<dbReference type="RefSeq" id="WP_345068997.1">
    <property type="nucleotide sequence ID" value="NZ_BAABCN010000012.1"/>
</dbReference>
<feature type="transmembrane region" description="Helical" evidence="1">
    <location>
        <begin position="7"/>
        <end position="25"/>
    </location>
</feature>
<feature type="transmembrane region" description="Helical" evidence="1">
    <location>
        <begin position="63"/>
        <end position="86"/>
    </location>
</feature>
<evidence type="ECO:0000313" key="3">
    <source>
        <dbReference type="Proteomes" id="UP001501803"/>
    </source>
</evidence>
<dbReference type="Proteomes" id="UP001501803">
    <property type="component" value="Unassembled WGS sequence"/>
</dbReference>
<reference evidence="3" key="1">
    <citation type="journal article" date="2019" name="Int. J. Syst. Evol. Microbiol.">
        <title>The Global Catalogue of Microorganisms (GCM) 10K type strain sequencing project: providing services to taxonomists for standard genome sequencing and annotation.</title>
        <authorList>
            <consortium name="The Broad Institute Genomics Platform"/>
            <consortium name="The Broad Institute Genome Sequencing Center for Infectious Disease"/>
            <person name="Wu L."/>
            <person name="Ma J."/>
        </authorList>
    </citation>
    <scope>NUCLEOTIDE SEQUENCE [LARGE SCALE GENOMIC DNA]</scope>
    <source>
        <strain evidence="3">JCM 17021</strain>
    </source>
</reference>
<dbReference type="EMBL" id="BAABCN010000012">
    <property type="protein sequence ID" value="GAA3889772.1"/>
    <property type="molecule type" value="Genomic_DNA"/>
</dbReference>
<evidence type="ECO:0000313" key="2">
    <source>
        <dbReference type="EMBL" id="GAA3889772.1"/>
    </source>
</evidence>
<keyword evidence="1" id="KW-1133">Transmembrane helix</keyword>
<comment type="caution">
    <text evidence="2">The sequence shown here is derived from an EMBL/GenBank/DDBJ whole genome shotgun (WGS) entry which is preliminary data.</text>
</comment>
<keyword evidence="1" id="KW-0472">Membrane</keyword>
<keyword evidence="3" id="KW-1185">Reference proteome</keyword>
<feature type="transmembrane region" description="Helical" evidence="1">
    <location>
        <begin position="31"/>
        <end position="51"/>
    </location>
</feature>
<gene>
    <name evidence="2" type="ORF">GCM10022381_34710</name>
</gene>
<proteinExistence type="predicted"/>
<protein>
    <submittedName>
        <fullName evidence="2">Uncharacterized protein</fullName>
    </submittedName>
</protein>
<sequence>MKRQWKSVAVVWLFSAVCVVLVGLLSDPGQYLAWIGLSAAGCTIMTLCIQLASGRPEGYVNRVTASIVGAVVVLGAATGVFAVLGLL</sequence>